<feature type="region of interest" description="Disordered" evidence="2">
    <location>
        <begin position="352"/>
        <end position="385"/>
    </location>
</feature>
<dbReference type="PANTHER" id="PTHR11188:SF176">
    <property type="entry name" value="ARRESTIN DOMAIN-CONTAINING PROTEIN 1"/>
    <property type="match status" value="1"/>
</dbReference>
<dbReference type="PANTHER" id="PTHR11188">
    <property type="entry name" value="ARRESTIN DOMAIN CONTAINING PROTEIN"/>
    <property type="match status" value="1"/>
</dbReference>
<dbReference type="Pfam" id="PF00339">
    <property type="entry name" value="Arrestin_N"/>
    <property type="match status" value="1"/>
</dbReference>
<feature type="region of interest" description="Disordered" evidence="2">
    <location>
        <begin position="311"/>
        <end position="339"/>
    </location>
</feature>
<feature type="compositionally biased region" description="Polar residues" evidence="2">
    <location>
        <begin position="319"/>
        <end position="331"/>
    </location>
</feature>
<dbReference type="GeneID" id="101861033"/>
<name>A0ABM0JLZ8_APLCA</name>
<dbReference type="InterPro" id="IPR011022">
    <property type="entry name" value="Arrestin_C-like"/>
</dbReference>
<dbReference type="SUPFAM" id="SSF81296">
    <property type="entry name" value="E set domains"/>
    <property type="match status" value="2"/>
</dbReference>
<dbReference type="InterPro" id="IPR014756">
    <property type="entry name" value="Ig_E-set"/>
</dbReference>
<dbReference type="RefSeq" id="XP_005096796.1">
    <property type="nucleotide sequence ID" value="XM_005096739.3"/>
</dbReference>
<dbReference type="SMART" id="SM01017">
    <property type="entry name" value="Arrestin_C"/>
    <property type="match status" value="1"/>
</dbReference>
<gene>
    <name evidence="5" type="primary">LOC101861033</name>
</gene>
<evidence type="ECO:0000256" key="1">
    <source>
        <dbReference type="ARBA" id="ARBA00005298"/>
    </source>
</evidence>
<feature type="region of interest" description="Disordered" evidence="2">
    <location>
        <begin position="405"/>
        <end position="477"/>
    </location>
</feature>
<feature type="compositionally biased region" description="Pro residues" evidence="2">
    <location>
        <begin position="433"/>
        <end position="448"/>
    </location>
</feature>
<feature type="domain" description="Arrestin C-terminal-like" evidence="3">
    <location>
        <begin position="168"/>
        <end position="305"/>
    </location>
</feature>
<evidence type="ECO:0000313" key="5">
    <source>
        <dbReference type="RefSeq" id="XP_005096796.1"/>
    </source>
</evidence>
<reference evidence="5" key="1">
    <citation type="submission" date="2025-08" db="UniProtKB">
        <authorList>
            <consortium name="RefSeq"/>
        </authorList>
    </citation>
    <scope>IDENTIFICATION</scope>
</reference>
<organism evidence="4 5">
    <name type="scientific">Aplysia californica</name>
    <name type="common">California sea hare</name>
    <dbReference type="NCBI Taxonomy" id="6500"/>
    <lineage>
        <taxon>Eukaryota</taxon>
        <taxon>Metazoa</taxon>
        <taxon>Spiralia</taxon>
        <taxon>Lophotrochozoa</taxon>
        <taxon>Mollusca</taxon>
        <taxon>Gastropoda</taxon>
        <taxon>Heterobranchia</taxon>
        <taxon>Euthyneura</taxon>
        <taxon>Tectipleura</taxon>
        <taxon>Aplysiida</taxon>
        <taxon>Aplysioidea</taxon>
        <taxon>Aplysiidae</taxon>
        <taxon>Aplysia</taxon>
    </lineage>
</organism>
<sequence length="477" mass="52913">MRVDLFEVRLNNSNFIYIAGQTVTGSVVIRLSKATWIDTINIKFCGRAKSRWDVSYGDSSKRYQADEVYIDSEYCLYQSENRVDKHPIGTHVYPFDFMLPPDVPSSFEGRRGYVNYECLVTMDLGWKGMMEREQQLTVIRHLDLATLPHAAMPQNLQEEEMYEGCCCDSGTVSATLRLQKSGFVPGEPMQYDIRVNNQATSTIYGVSLFLVQLVQYTGFSDSVFSSGNPKYHNKVNEWDLFHSDDKIGAGKAAIFRSHCIIPAVAPSLLEGCNIIDITYEIHLKVPVGWRTIHINCGVFIGTVPLRLPEPTGPSDVDTNHSSFDLDISSSPPVRPQFELPPSYEECVFGRMESQEGTEEDDIDEGGRANVDSGGGPSTAASRRSRFHRLPSYPYYNSEHFTDTGAYITAPPPPHGNETPVAFVHSSGQTNTYPLPPPSPPQSPPPPALPTGYSPLSQSEGEALSSLPPPPSYESLHQ</sequence>
<comment type="similarity">
    <text evidence="1">Belongs to the arrestin family.</text>
</comment>
<accession>A0ABM0JLZ8</accession>
<dbReference type="InterPro" id="IPR011021">
    <property type="entry name" value="Arrestin-like_N"/>
</dbReference>
<dbReference type="Gene3D" id="2.60.40.640">
    <property type="match status" value="2"/>
</dbReference>
<evidence type="ECO:0000256" key="2">
    <source>
        <dbReference type="SAM" id="MobiDB-lite"/>
    </source>
</evidence>
<dbReference type="InterPro" id="IPR050357">
    <property type="entry name" value="Arrestin_domain-protein"/>
</dbReference>
<keyword evidence="4" id="KW-1185">Reference proteome</keyword>
<dbReference type="Proteomes" id="UP000694888">
    <property type="component" value="Unplaced"/>
</dbReference>
<evidence type="ECO:0000259" key="3">
    <source>
        <dbReference type="SMART" id="SM01017"/>
    </source>
</evidence>
<protein>
    <submittedName>
        <fullName evidence="5">Arrestin domain-containing protein 17</fullName>
    </submittedName>
</protein>
<dbReference type="Pfam" id="PF02752">
    <property type="entry name" value="Arrestin_C"/>
    <property type="match status" value="1"/>
</dbReference>
<proteinExistence type="inferred from homology"/>
<evidence type="ECO:0000313" key="4">
    <source>
        <dbReference type="Proteomes" id="UP000694888"/>
    </source>
</evidence>
<dbReference type="InterPro" id="IPR014752">
    <property type="entry name" value="Arrestin-like_C"/>
</dbReference>